<dbReference type="Proteomes" id="UP000177722">
    <property type="component" value="Unassembled WGS sequence"/>
</dbReference>
<protein>
    <submittedName>
        <fullName evidence="9">Uncharacterized protein</fullName>
    </submittedName>
</protein>
<dbReference type="AlphaFoldDB" id="A0A1G2U7Z9"/>
<evidence type="ECO:0000256" key="2">
    <source>
        <dbReference type="ARBA" id="ARBA00022475"/>
    </source>
</evidence>
<accession>A0A1G2U7Z9</accession>
<evidence type="ECO:0000259" key="8">
    <source>
        <dbReference type="Pfam" id="PF13567"/>
    </source>
</evidence>
<dbReference type="InterPro" id="IPR004477">
    <property type="entry name" value="ComEC_N"/>
</dbReference>
<feature type="domain" description="DUF4131" evidence="8">
    <location>
        <begin position="28"/>
        <end position="108"/>
    </location>
</feature>
<dbReference type="InterPro" id="IPR052159">
    <property type="entry name" value="Competence_DNA_uptake"/>
</dbReference>
<comment type="caution">
    <text evidence="9">The sequence shown here is derived from an EMBL/GenBank/DDBJ whole genome shotgun (WGS) entry which is preliminary data.</text>
</comment>
<evidence type="ECO:0000256" key="6">
    <source>
        <dbReference type="SAM" id="Phobius"/>
    </source>
</evidence>
<evidence type="ECO:0000256" key="4">
    <source>
        <dbReference type="ARBA" id="ARBA00022989"/>
    </source>
</evidence>
<dbReference type="Pfam" id="PF13567">
    <property type="entry name" value="DUF4131"/>
    <property type="match status" value="1"/>
</dbReference>
<keyword evidence="5 6" id="KW-0472">Membrane</keyword>
<feature type="transmembrane region" description="Helical" evidence="6">
    <location>
        <begin position="256"/>
        <end position="276"/>
    </location>
</feature>
<keyword evidence="3 6" id="KW-0812">Transmembrane</keyword>
<dbReference type="InterPro" id="IPR025405">
    <property type="entry name" value="DUF4131"/>
</dbReference>
<feature type="domain" description="ComEC/Rec2-related protein" evidence="7">
    <location>
        <begin position="151"/>
        <end position="383"/>
    </location>
</feature>
<dbReference type="GO" id="GO:0005886">
    <property type="term" value="C:plasma membrane"/>
    <property type="evidence" value="ECO:0007669"/>
    <property type="project" value="UniProtKB-SubCell"/>
</dbReference>
<feature type="transmembrane region" description="Helical" evidence="6">
    <location>
        <begin position="327"/>
        <end position="350"/>
    </location>
</feature>
<feature type="transmembrane region" description="Helical" evidence="6">
    <location>
        <begin position="296"/>
        <end position="315"/>
    </location>
</feature>
<name>A0A1G2U7Z9_9BACT</name>
<evidence type="ECO:0000313" key="9">
    <source>
        <dbReference type="EMBL" id="OHB05583.1"/>
    </source>
</evidence>
<feature type="transmembrane region" description="Helical" evidence="6">
    <location>
        <begin position="202"/>
        <end position="229"/>
    </location>
</feature>
<dbReference type="PANTHER" id="PTHR30619">
    <property type="entry name" value="DNA INTERNALIZATION/COMPETENCE PROTEIN COMEC/REC2"/>
    <property type="match status" value="1"/>
</dbReference>
<evidence type="ECO:0000313" key="10">
    <source>
        <dbReference type="Proteomes" id="UP000177722"/>
    </source>
</evidence>
<evidence type="ECO:0000256" key="5">
    <source>
        <dbReference type="ARBA" id="ARBA00023136"/>
    </source>
</evidence>
<evidence type="ECO:0000256" key="1">
    <source>
        <dbReference type="ARBA" id="ARBA00004651"/>
    </source>
</evidence>
<gene>
    <name evidence="9" type="ORF">A3B16_01895</name>
</gene>
<evidence type="ECO:0000259" key="7">
    <source>
        <dbReference type="Pfam" id="PF03772"/>
    </source>
</evidence>
<keyword evidence="2" id="KW-1003">Cell membrane</keyword>
<feature type="transmembrane region" description="Helical" evidence="6">
    <location>
        <begin position="171"/>
        <end position="190"/>
    </location>
</feature>
<organism evidence="9 10">
    <name type="scientific">Candidatus Zambryskibacteria bacterium RIFCSPLOWO2_01_FULL_45_43</name>
    <dbReference type="NCBI Taxonomy" id="1802762"/>
    <lineage>
        <taxon>Bacteria</taxon>
        <taxon>Candidatus Zambryskiibacteriota</taxon>
    </lineage>
</organism>
<comment type="subcellular location">
    <subcellularLocation>
        <location evidence="1">Cell membrane</location>
        <topology evidence="1">Multi-pass membrane protein</topology>
    </subcellularLocation>
</comment>
<dbReference type="NCBIfam" id="TIGR00360">
    <property type="entry name" value="ComEC_N-term"/>
    <property type="match status" value="1"/>
</dbReference>
<evidence type="ECO:0000256" key="3">
    <source>
        <dbReference type="ARBA" id="ARBA00022692"/>
    </source>
</evidence>
<keyword evidence="4 6" id="KW-1133">Transmembrane helix</keyword>
<dbReference type="PANTHER" id="PTHR30619:SF7">
    <property type="entry name" value="BETA-LACTAMASE DOMAIN PROTEIN"/>
    <property type="match status" value="1"/>
</dbReference>
<reference evidence="9 10" key="1">
    <citation type="journal article" date="2016" name="Nat. Commun.">
        <title>Thousands of microbial genomes shed light on interconnected biogeochemical processes in an aquifer system.</title>
        <authorList>
            <person name="Anantharaman K."/>
            <person name="Brown C.T."/>
            <person name="Hug L.A."/>
            <person name="Sharon I."/>
            <person name="Castelle C.J."/>
            <person name="Probst A.J."/>
            <person name="Thomas B.C."/>
            <person name="Singh A."/>
            <person name="Wilkins M.J."/>
            <person name="Karaoz U."/>
            <person name="Brodie E.L."/>
            <person name="Williams K.H."/>
            <person name="Hubbard S.S."/>
            <person name="Banfield J.F."/>
        </authorList>
    </citation>
    <scope>NUCLEOTIDE SEQUENCE [LARGE SCALE GENOMIC DNA]</scope>
</reference>
<proteinExistence type="predicted"/>
<feature type="transmembrane region" description="Helical" evidence="6">
    <location>
        <begin position="357"/>
        <end position="376"/>
    </location>
</feature>
<dbReference type="EMBL" id="MHWF01000018">
    <property type="protein sequence ID" value="OHB05583.1"/>
    <property type="molecule type" value="Genomic_DNA"/>
</dbReference>
<sequence>MSIALISFGLGILRYDIKDFHEEVTPVSSGVVITEPEQKENTTRFVMLADNGEKVLISTDLYSKVSYGDKVKIEGKFSKPGIIEDFDYAAYLSKDNIYFVMNFAEVEIISASASWRNGNVAKRNLLSLKQSIVNKMRSIFAEPESSLLAGLILAGKSALPKDVLEEFRRAGIIHIVVLSGYNITIIADFLKKIFGNAGSIVGILLFVLMTGGEATVVRAAIMVLVVIMAKSFHRPYSAPRALLSAGFLMVFHNPKILVFDASFQLSFLATCGLIYVVPKVAKHLEWITERFKAREIIATTIGTQITVLPFLIYLTREISIVSLPANILVLFFIPYVMFAGFFATLIAYISPILALPLTYLAHLILSWILFVGYFLGSLPFATTSF</sequence>
<dbReference type="Pfam" id="PF03772">
    <property type="entry name" value="Competence"/>
    <property type="match status" value="1"/>
</dbReference>